<feature type="chain" id="PRO_5020478895" description="Organic solvent tolerance-like N-terminal domain-containing protein" evidence="2">
    <location>
        <begin position="29"/>
        <end position="183"/>
    </location>
</feature>
<keyword evidence="1 2" id="KW-0732">Signal</keyword>
<proteinExistence type="predicted"/>
<sequence length="183" mass="19430">MLKMTETAGLLAAAFMTAALFGVAPAHAQETATRMPGLAIANDQPIQIESDKLEIKEAEKRAIFTGNVKVQQGDTTLQSGLMVVHYKNGGDGMTSGGGDIESIDVSKKVLLRTATQTASADKGTFNMVRETAVLEGEKVVLTQGDNIFIGCRLTVNMGSSEAKLESCGGRVRIQLDPKSRQSQ</sequence>
<dbReference type="GO" id="GO:0030288">
    <property type="term" value="C:outer membrane-bounded periplasmic space"/>
    <property type="evidence" value="ECO:0007669"/>
    <property type="project" value="TreeGrafter"/>
</dbReference>
<dbReference type="EMBL" id="SMSI01000001">
    <property type="protein sequence ID" value="TDH39395.1"/>
    <property type="molecule type" value="Genomic_DNA"/>
</dbReference>
<feature type="signal peptide" evidence="2">
    <location>
        <begin position="1"/>
        <end position="28"/>
    </location>
</feature>
<evidence type="ECO:0000313" key="4">
    <source>
        <dbReference type="EMBL" id="TDH39395.1"/>
    </source>
</evidence>
<dbReference type="Proteomes" id="UP000295131">
    <property type="component" value="Unassembled WGS sequence"/>
</dbReference>
<dbReference type="AlphaFoldDB" id="A0A4V3A7N0"/>
<evidence type="ECO:0000256" key="2">
    <source>
        <dbReference type="SAM" id="SignalP"/>
    </source>
</evidence>
<reference evidence="4 5" key="1">
    <citation type="journal article" date="2013" name="Int. J. Syst. Evol. Microbiol.">
        <title>Hoeflea suaedae sp. nov., an endophytic bacterium isolated from the root of the halophyte Suaeda maritima.</title>
        <authorList>
            <person name="Chung E.J."/>
            <person name="Park J.A."/>
            <person name="Pramanik P."/>
            <person name="Bibi F."/>
            <person name="Jeon C.O."/>
            <person name="Chung Y.R."/>
        </authorList>
    </citation>
    <scope>NUCLEOTIDE SEQUENCE [LARGE SCALE GENOMIC DNA]</scope>
    <source>
        <strain evidence="4 5">YC6898</strain>
    </source>
</reference>
<dbReference type="PANTHER" id="PTHR36504">
    <property type="entry name" value="LIPOPOLYSACCHARIDE EXPORT SYSTEM PROTEIN LPTA"/>
    <property type="match status" value="1"/>
</dbReference>
<organism evidence="4 5">
    <name type="scientific">Pseudohoeflea suaedae</name>
    <dbReference type="NCBI Taxonomy" id="877384"/>
    <lineage>
        <taxon>Bacteria</taxon>
        <taxon>Pseudomonadati</taxon>
        <taxon>Pseudomonadota</taxon>
        <taxon>Alphaproteobacteria</taxon>
        <taxon>Hyphomicrobiales</taxon>
        <taxon>Rhizobiaceae</taxon>
        <taxon>Pseudohoeflea</taxon>
    </lineage>
</organism>
<dbReference type="PANTHER" id="PTHR36504:SF1">
    <property type="entry name" value="LIPOPOLYSACCHARIDE EXPORT SYSTEM PROTEIN LPTA"/>
    <property type="match status" value="1"/>
</dbReference>
<dbReference type="GO" id="GO:0009279">
    <property type="term" value="C:cell outer membrane"/>
    <property type="evidence" value="ECO:0007669"/>
    <property type="project" value="TreeGrafter"/>
</dbReference>
<name>A0A4V3A7N0_9HYPH</name>
<dbReference type="OrthoDB" id="9811926at2"/>
<gene>
    <name evidence="4" type="ORF">E2A64_02805</name>
</gene>
<dbReference type="InterPro" id="IPR005653">
    <property type="entry name" value="OstA-like_N"/>
</dbReference>
<dbReference type="GO" id="GO:0015920">
    <property type="term" value="P:lipopolysaccharide transport"/>
    <property type="evidence" value="ECO:0007669"/>
    <property type="project" value="TreeGrafter"/>
</dbReference>
<evidence type="ECO:0000256" key="1">
    <source>
        <dbReference type="ARBA" id="ARBA00022729"/>
    </source>
</evidence>
<keyword evidence="5" id="KW-1185">Reference proteome</keyword>
<evidence type="ECO:0000259" key="3">
    <source>
        <dbReference type="Pfam" id="PF03968"/>
    </source>
</evidence>
<dbReference type="GO" id="GO:0017089">
    <property type="term" value="F:glycolipid transfer activity"/>
    <property type="evidence" value="ECO:0007669"/>
    <property type="project" value="TreeGrafter"/>
</dbReference>
<dbReference type="RefSeq" id="WP_133284227.1">
    <property type="nucleotide sequence ID" value="NZ_SMSI01000001.1"/>
</dbReference>
<accession>A0A4V3A7N0</accession>
<feature type="domain" description="Organic solvent tolerance-like N-terminal" evidence="3">
    <location>
        <begin position="47"/>
        <end position="158"/>
    </location>
</feature>
<dbReference type="InterPro" id="IPR052037">
    <property type="entry name" value="LPS_export_LptA"/>
</dbReference>
<dbReference type="Pfam" id="PF03968">
    <property type="entry name" value="LptD_N"/>
    <property type="match status" value="1"/>
</dbReference>
<evidence type="ECO:0000313" key="5">
    <source>
        <dbReference type="Proteomes" id="UP000295131"/>
    </source>
</evidence>
<dbReference type="Gene3D" id="2.60.450.10">
    <property type="entry name" value="Lipopolysaccharide (LPS) transport protein A like domain"/>
    <property type="match status" value="1"/>
</dbReference>
<comment type="caution">
    <text evidence="4">The sequence shown here is derived from an EMBL/GenBank/DDBJ whole genome shotgun (WGS) entry which is preliminary data.</text>
</comment>
<protein>
    <recommendedName>
        <fullName evidence="3">Organic solvent tolerance-like N-terminal domain-containing protein</fullName>
    </recommendedName>
</protein>